<keyword evidence="4 9" id="KW-0479">Metal-binding</keyword>
<dbReference type="InterPro" id="IPR020821">
    <property type="entry name" value="ENPP1-3/EXOG-like_nuc-like"/>
</dbReference>
<evidence type="ECO:0000256" key="7">
    <source>
        <dbReference type="ARBA" id="ARBA00022842"/>
    </source>
</evidence>
<accession>A0A2U1IY59</accession>
<evidence type="ECO:0000256" key="6">
    <source>
        <dbReference type="ARBA" id="ARBA00022801"/>
    </source>
</evidence>
<keyword evidence="6 10" id="KW-0378">Hydrolase</keyword>
<dbReference type="GO" id="GO:0003676">
    <property type="term" value="F:nucleic acid binding"/>
    <property type="evidence" value="ECO:0007669"/>
    <property type="project" value="InterPro"/>
</dbReference>
<comment type="cofactor">
    <cofactor evidence="1 10">
        <name>Mg(2+)</name>
        <dbReference type="ChEBI" id="CHEBI:18420"/>
    </cofactor>
</comment>
<evidence type="ECO:0000256" key="1">
    <source>
        <dbReference type="ARBA" id="ARBA00001946"/>
    </source>
</evidence>
<dbReference type="EMBL" id="MBFU01000746">
    <property type="protein sequence ID" value="PVZ97738.1"/>
    <property type="molecule type" value="Genomic_DNA"/>
</dbReference>
<keyword evidence="7" id="KW-0460">Magnesium</keyword>
<comment type="similarity">
    <text evidence="2 10">Belongs to the DNA/RNA non-specific endonuclease family.</text>
</comment>
<dbReference type="InterPro" id="IPR040255">
    <property type="entry name" value="Non-specific_endonuclease"/>
</dbReference>
<evidence type="ECO:0000256" key="9">
    <source>
        <dbReference type="PIRSR" id="PIRSR640255-2"/>
    </source>
</evidence>
<dbReference type="InterPro" id="IPR044925">
    <property type="entry name" value="His-Me_finger_sf"/>
</dbReference>
<comment type="caution">
    <text evidence="13">The sequence shown here is derived from an EMBL/GenBank/DDBJ whole genome shotgun (WGS) entry which is preliminary data.</text>
</comment>
<gene>
    <name evidence="13" type="ORF">BB558_006297</name>
</gene>
<dbReference type="GO" id="GO:0005743">
    <property type="term" value="C:mitochondrial inner membrane"/>
    <property type="evidence" value="ECO:0007669"/>
    <property type="project" value="TreeGrafter"/>
</dbReference>
<proteinExistence type="inferred from homology"/>
<protein>
    <recommendedName>
        <fullName evidence="10">Endonuclease</fullName>
        <ecNumber evidence="10">3.1.30.-</ecNumber>
    </recommendedName>
</protein>
<feature type="domain" description="ENPP1-3/EXOG-like endonuclease/phosphodiesterase" evidence="11">
    <location>
        <begin position="105"/>
        <end position="281"/>
    </location>
</feature>
<dbReference type="GO" id="GO:0006309">
    <property type="term" value="P:apoptotic DNA fragmentation"/>
    <property type="evidence" value="ECO:0007669"/>
    <property type="project" value="TreeGrafter"/>
</dbReference>
<dbReference type="SUPFAM" id="SSF54060">
    <property type="entry name" value="His-Me finger endonucleases"/>
    <property type="match status" value="1"/>
</dbReference>
<dbReference type="InterPro" id="IPR001604">
    <property type="entry name" value="Endo_G_ENPP1-like_dom"/>
</dbReference>
<dbReference type="SMART" id="SM00892">
    <property type="entry name" value="Endonuclease_NS"/>
    <property type="match status" value="1"/>
</dbReference>
<evidence type="ECO:0000256" key="8">
    <source>
        <dbReference type="PIRSR" id="PIRSR640255-1"/>
    </source>
</evidence>
<dbReference type="GO" id="GO:0004521">
    <property type="term" value="F:RNA endonuclease activity"/>
    <property type="evidence" value="ECO:0007669"/>
    <property type="project" value="TreeGrafter"/>
</dbReference>
<dbReference type="Pfam" id="PF01223">
    <property type="entry name" value="Endonuclease_NS"/>
    <property type="match status" value="1"/>
</dbReference>
<feature type="domain" description="DNA/RNA non-specific endonuclease/pyrophosphatase/phosphodiesterase" evidence="12">
    <location>
        <begin position="104"/>
        <end position="281"/>
    </location>
</feature>
<evidence type="ECO:0000256" key="4">
    <source>
        <dbReference type="ARBA" id="ARBA00022723"/>
    </source>
</evidence>
<dbReference type="PANTHER" id="PTHR13966:SF5">
    <property type="entry name" value="ENDONUCLEASE G, MITOCHONDRIAL"/>
    <property type="match status" value="1"/>
</dbReference>
<evidence type="ECO:0000313" key="13">
    <source>
        <dbReference type="EMBL" id="PVZ97738.1"/>
    </source>
</evidence>
<dbReference type="InterPro" id="IPR018524">
    <property type="entry name" value="DNA/RNA_endonuclease_AS"/>
</dbReference>
<reference evidence="13 14" key="1">
    <citation type="journal article" date="2018" name="MBio">
        <title>Comparative Genomics Reveals the Core Gene Toolbox for the Fungus-Insect Symbiosis.</title>
        <authorList>
            <person name="Wang Y."/>
            <person name="Stata M."/>
            <person name="Wang W."/>
            <person name="Stajich J.E."/>
            <person name="White M.M."/>
            <person name="Moncalvo J.M."/>
        </authorList>
    </citation>
    <scope>NUCLEOTIDE SEQUENCE [LARGE SCALE GENOMIC DNA]</scope>
    <source>
        <strain evidence="13 14">AUS-126-30</strain>
    </source>
</reference>
<dbReference type="GO" id="GO:0000014">
    <property type="term" value="F:single-stranded DNA endodeoxyribonuclease activity"/>
    <property type="evidence" value="ECO:0007669"/>
    <property type="project" value="TreeGrafter"/>
</dbReference>
<keyword evidence="14" id="KW-1185">Reference proteome</keyword>
<dbReference type="PANTHER" id="PTHR13966">
    <property type="entry name" value="ENDONUCLEASE RELATED"/>
    <property type="match status" value="1"/>
</dbReference>
<dbReference type="SMART" id="SM00477">
    <property type="entry name" value="NUC"/>
    <property type="match status" value="1"/>
</dbReference>
<feature type="binding site" evidence="9">
    <location>
        <position position="165"/>
    </location>
    <ligand>
        <name>Mg(2+)</name>
        <dbReference type="ChEBI" id="CHEBI:18420"/>
        <note>catalytic</note>
    </ligand>
</feature>
<sequence>MSKAFTVGGGIFLSGLSALFYYKNQNNDYPNINSSNTSGNDSILKNLVFERNLTENTGLVVSDNSNNFGVISGGSSGKGNNSIIPDGKEALRFGFPGPINDVGIRQSYAYSFNRMLRNPNWANYFRSGFDRGHLAPAGNNKSSQTAMDETFYLTNISPQVGDGFNRHYWSYLEIFVRNLTKSFDDVYCITGPLYLPSQDPDTKKWYVKYQVIGNPPNVAVPTHFYKIVLTKNSNSPAHFIQGFVLPNDRVSDKINLENFIVPIEAIEKASGLEFFSSVDKDKNRVYDLCKHTVCAVRPYKPKIDPSEKQPRLPAPPK</sequence>
<evidence type="ECO:0000256" key="3">
    <source>
        <dbReference type="ARBA" id="ARBA00022722"/>
    </source>
</evidence>
<dbReference type="PROSITE" id="PS01070">
    <property type="entry name" value="NUCLEASE_NON_SPEC"/>
    <property type="match status" value="1"/>
</dbReference>
<keyword evidence="3 10" id="KW-0540">Nuclease</keyword>
<dbReference type="InterPro" id="IPR044929">
    <property type="entry name" value="DNA/RNA_non-sp_Endonuclease_sf"/>
</dbReference>
<dbReference type="AlphaFoldDB" id="A0A2U1IY59"/>
<organism evidence="13 14">
    <name type="scientific">Smittium angustum</name>
    <dbReference type="NCBI Taxonomy" id="133377"/>
    <lineage>
        <taxon>Eukaryota</taxon>
        <taxon>Fungi</taxon>
        <taxon>Fungi incertae sedis</taxon>
        <taxon>Zoopagomycota</taxon>
        <taxon>Kickxellomycotina</taxon>
        <taxon>Harpellomycetes</taxon>
        <taxon>Harpellales</taxon>
        <taxon>Legeriomycetaceae</taxon>
        <taxon>Smittium</taxon>
    </lineage>
</organism>
<dbReference type="GO" id="GO:0005634">
    <property type="term" value="C:nucleus"/>
    <property type="evidence" value="ECO:0007669"/>
    <property type="project" value="TreeGrafter"/>
</dbReference>
<evidence type="ECO:0000259" key="11">
    <source>
        <dbReference type="SMART" id="SM00477"/>
    </source>
</evidence>
<name>A0A2U1IY59_SMIAN</name>
<dbReference type="Proteomes" id="UP000245591">
    <property type="component" value="Unassembled WGS sequence"/>
</dbReference>
<dbReference type="GO" id="GO:0046872">
    <property type="term" value="F:metal ion binding"/>
    <property type="evidence" value="ECO:0007669"/>
    <property type="project" value="UniProtKB-KW"/>
</dbReference>
<dbReference type="EC" id="3.1.30.-" evidence="10"/>
<evidence type="ECO:0000313" key="14">
    <source>
        <dbReference type="Proteomes" id="UP000245591"/>
    </source>
</evidence>
<feature type="active site" description="Proton acceptor" evidence="8">
    <location>
        <position position="133"/>
    </location>
</feature>
<evidence type="ECO:0000256" key="2">
    <source>
        <dbReference type="ARBA" id="ARBA00010052"/>
    </source>
</evidence>
<dbReference type="CDD" id="cd00091">
    <property type="entry name" value="NUC"/>
    <property type="match status" value="1"/>
</dbReference>
<evidence type="ECO:0000256" key="10">
    <source>
        <dbReference type="RuleBase" id="RU366055"/>
    </source>
</evidence>
<dbReference type="Gene3D" id="3.40.570.10">
    <property type="entry name" value="Extracellular Endonuclease, subunit A"/>
    <property type="match status" value="1"/>
</dbReference>
<keyword evidence="5 10" id="KW-0255">Endonuclease</keyword>
<evidence type="ECO:0000259" key="12">
    <source>
        <dbReference type="SMART" id="SM00892"/>
    </source>
</evidence>
<evidence type="ECO:0000256" key="5">
    <source>
        <dbReference type="ARBA" id="ARBA00022759"/>
    </source>
</evidence>